<dbReference type="OrthoDB" id="8092964at2"/>
<organism evidence="3 4">
    <name type="scientific">Roseovarius gaetbuli</name>
    <dbReference type="NCBI Taxonomy" id="1356575"/>
    <lineage>
        <taxon>Bacteria</taxon>
        <taxon>Pseudomonadati</taxon>
        <taxon>Pseudomonadota</taxon>
        <taxon>Alphaproteobacteria</taxon>
        <taxon>Rhodobacterales</taxon>
        <taxon>Roseobacteraceae</taxon>
        <taxon>Roseovarius</taxon>
    </lineage>
</organism>
<dbReference type="AlphaFoldDB" id="A0A1X7A7G0"/>
<evidence type="ECO:0000259" key="2">
    <source>
        <dbReference type="Pfam" id="PF01471"/>
    </source>
</evidence>
<dbReference type="InterPro" id="IPR002477">
    <property type="entry name" value="Peptidoglycan-bd-like"/>
</dbReference>
<sequence>MRRGLGWIAGLWLAVLTGPVLAADLALVLDARSSSERRSAVAFDLEAALTEAGFDVLAPDGGNMGAMRAAALGIEADIAGGEVERLLILATGPMAGDGQDSWLLPAGTGSVSRLGIGAAGLSLNALSAIAAGVDGPAVILLAPTENLKVASGLTAGLAGLTEAEGVTYASGPFGGLIGVLRDGLLVPDTSFAEVARAAPRGVNLSGDLSEDTGLMGAGPAMVSEAALAEAREDGFWQGVQAVETADAYDAYVRAYPAGRYLSKARERIDWLRDAPERAARDGEAALKLNREARREIQRNLSLLGFDPRGIDGLFGRGTRAAVTGWQRANGLNPSGYLDADTLAQLRQQATARAREIEEEARQRQIEEDRRDRAYWRNTGRNGDEAGLRAYLGRYPDGAFSNVARARLDEFEQERRAETDRQEREAWDGARTADTREAYDAFLRRYPESGFADAARDRIRALQEAVSNADAIEAARNEERQFTGAKVARVLIERRLEQLGAKPGPADGQFTEETRQAIRRFQRHRQLPVTGYISRATMVQLMGGR</sequence>
<feature type="domain" description="Peptidoglycan binding-like" evidence="2">
    <location>
        <begin position="489"/>
        <end position="540"/>
    </location>
</feature>
<proteinExistence type="predicted"/>
<evidence type="ECO:0000256" key="1">
    <source>
        <dbReference type="SAM" id="Coils"/>
    </source>
</evidence>
<dbReference type="RefSeq" id="WP_085828329.1">
    <property type="nucleotide sequence ID" value="NZ_FWFJ01000046.1"/>
</dbReference>
<dbReference type="Gene3D" id="1.10.101.10">
    <property type="entry name" value="PGBD-like superfamily/PGBD"/>
    <property type="match status" value="2"/>
</dbReference>
<dbReference type="SUPFAM" id="SSF47090">
    <property type="entry name" value="PGBD-like"/>
    <property type="match status" value="2"/>
</dbReference>
<dbReference type="EMBL" id="FWFJ01000046">
    <property type="protein sequence ID" value="SLN70858.1"/>
    <property type="molecule type" value="Genomic_DNA"/>
</dbReference>
<evidence type="ECO:0000313" key="3">
    <source>
        <dbReference type="EMBL" id="SLN70858.1"/>
    </source>
</evidence>
<reference evidence="4" key="1">
    <citation type="submission" date="2017-03" db="EMBL/GenBank/DDBJ databases">
        <authorList>
            <person name="Rodrigo-Torres L."/>
            <person name="Arahal R.D."/>
            <person name="Lucena T."/>
        </authorList>
    </citation>
    <scope>NUCLEOTIDE SEQUENCE [LARGE SCALE GENOMIC DNA]</scope>
    <source>
        <strain evidence="4">CECT 8370</strain>
    </source>
</reference>
<dbReference type="Pfam" id="PF01471">
    <property type="entry name" value="PG_binding_1"/>
    <property type="match status" value="2"/>
</dbReference>
<name>A0A1X7A7G0_9RHOB</name>
<feature type="domain" description="Peptidoglycan binding-like" evidence="2">
    <location>
        <begin position="290"/>
        <end position="345"/>
    </location>
</feature>
<accession>A0A1X7A7G0</accession>
<dbReference type="InterPro" id="IPR036365">
    <property type="entry name" value="PGBD-like_sf"/>
</dbReference>
<feature type="coiled-coil region" evidence="1">
    <location>
        <begin position="339"/>
        <end position="366"/>
    </location>
</feature>
<gene>
    <name evidence="3" type="ORF">ROG8370_03393</name>
</gene>
<evidence type="ECO:0000313" key="4">
    <source>
        <dbReference type="Proteomes" id="UP000194012"/>
    </source>
</evidence>
<keyword evidence="1" id="KW-0175">Coiled coil</keyword>
<dbReference type="Proteomes" id="UP000194012">
    <property type="component" value="Unassembled WGS sequence"/>
</dbReference>
<protein>
    <submittedName>
        <fullName evidence="3">Putative peptidoglycan binding domain protein</fullName>
    </submittedName>
</protein>
<dbReference type="InterPro" id="IPR036366">
    <property type="entry name" value="PGBDSf"/>
</dbReference>
<keyword evidence="4" id="KW-1185">Reference proteome</keyword>